<proteinExistence type="inferred from homology"/>
<evidence type="ECO:0000256" key="1">
    <source>
        <dbReference type="ARBA" id="ARBA00010837"/>
    </source>
</evidence>
<keyword evidence="4" id="KW-0808">Transferase</keyword>
<dbReference type="InterPro" id="IPR013780">
    <property type="entry name" value="Glyco_hydro_b"/>
</dbReference>
<accession>A0A363NZT6</accession>
<dbReference type="Pfam" id="PF13199">
    <property type="entry name" value="Glyco_hydro_66"/>
    <property type="match status" value="1"/>
</dbReference>
<dbReference type="InterPro" id="IPR013783">
    <property type="entry name" value="Ig-like_fold"/>
</dbReference>
<sequence>MKRIFRLVVASGMLLSGSCNNYYDIDKDPITYGQTYFKPVINTDKAVYKPGEKITFTAAISDNNLSVAYTYLGEMIKEEPLSQLSWTWTPPTTDFRGYMVYLFKTGDTTKKPLYSIAVDISSDWRKFPRYGFVSNYDRLDQQAIQRNVETLNRFHINGIQFYDWQMDQHKPLAGSVSSPADSWLDLIGRTNYKSTVDGYIQAAHDKGMKAMFYNLLYGALSNAASDGVSEQWYLFKDNQHQEKDRHPLNAPFRSNIYLVDPGNSAWQTYINKRHQDVFAVYNFDGYHIDQLGDRGKLYDYTGKEVKLEQRYGSFIAASKKAFPGKYHVMNAVNQYGQESGIASSAVDFLYAEVWDPNKSYDELVKIIQDNDRFGNYNKNTVLAAYMNYAKSNQAGFVNEPGVLLTNAVIFANGGAHLEMGEHYLTNEYFANNNLQLKGTTKEKLIQYYDFMVAYQNVLRDGGTAAVFSVTGTNALTISNGKARSGSITSYGRHFANRDVIHLINFKDANTMEWRDTNGTQQEPSRIDGLQIKLDVTRTVKRVWLASPDMQGGVAIPLTKAQTGNKLTIDLPGLKYWDMVVIEY</sequence>
<dbReference type="InterPro" id="IPR025092">
    <property type="entry name" value="Glyco_hydro_66"/>
</dbReference>
<dbReference type="Gene3D" id="2.60.40.10">
    <property type="entry name" value="Immunoglobulins"/>
    <property type="match status" value="1"/>
</dbReference>
<dbReference type="PROSITE" id="PS51257">
    <property type="entry name" value="PROKAR_LIPOPROTEIN"/>
    <property type="match status" value="1"/>
</dbReference>
<comment type="similarity">
    <text evidence="1">Belongs to the glycosyl hydrolase 66 family.</text>
</comment>
<keyword evidence="2 3" id="KW-0732">Signal</keyword>
<reference evidence="4 5" key="1">
    <citation type="submission" date="2018-04" db="EMBL/GenBank/DDBJ databases">
        <title>Sphingobacterium sp. M46 Genome.</title>
        <authorList>
            <person name="Cheng J."/>
            <person name="Li Y."/>
        </authorList>
    </citation>
    <scope>NUCLEOTIDE SEQUENCE [LARGE SCALE GENOMIC DNA]</scope>
    <source>
        <strain evidence="4 5">M46</strain>
    </source>
</reference>
<evidence type="ECO:0000256" key="2">
    <source>
        <dbReference type="ARBA" id="ARBA00022729"/>
    </source>
</evidence>
<dbReference type="GO" id="GO:0016740">
    <property type="term" value="F:transferase activity"/>
    <property type="evidence" value="ECO:0007669"/>
    <property type="project" value="UniProtKB-KW"/>
</dbReference>
<gene>
    <name evidence="4" type="ORF">DCO56_05080</name>
</gene>
<evidence type="ECO:0000313" key="5">
    <source>
        <dbReference type="Proteomes" id="UP000250831"/>
    </source>
</evidence>
<dbReference type="Proteomes" id="UP000250831">
    <property type="component" value="Unassembled WGS sequence"/>
</dbReference>
<evidence type="ECO:0000256" key="3">
    <source>
        <dbReference type="SAM" id="SignalP"/>
    </source>
</evidence>
<comment type="caution">
    <text evidence="4">The sequence shown here is derived from an EMBL/GenBank/DDBJ whole genome shotgun (WGS) entry which is preliminary data.</text>
</comment>
<feature type="signal peptide" evidence="3">
    <location>
        <begin position="1"/>
        <end position="21"/>
    </location>
</feature>
<dbReference type="Gene3D" id="3.20.20.80">
    <property type="entry name" value="Glycosidases"/>
    <property type="match status" value="1"/>
</dbReference>
<dbReference type="CDD" id="cd14745">
    <property type="entry name" value="GH66"/>
    <property type="match status" value="1"/>
</dbReference>
<evidence type="ECO:0000313" key="4">
    <source>
        <dbReference type="EMBL" id="PUV26326.1"/>
    </source>
</evidence>
<dbReference type="RefSeq" id="WP_108632616.1">
    <property type="nucleotide sequence ID" value="NZ_QCXX01000001.1"/>
</dbReference>
<dbReference type="Gene3D" id="2.60.40.1180">
    <property type="entry name" value="Golgi alpha-mannosidase II"/>
    <property type="match status" value="1"/>
</dbReference>
<keyword evidence="5" id="KW-1185">Reference proteome</keyword>
<dbReference type="OrthoDB" id="9778932at2"/>
<name>A0A363NZT6_9SPHI</name>
<dbReference type="AlphaFoldDB" id="A0A363NZT6"/>
<dbReference type="EMBL" id="QCXX01000001">
    <property type="protein sequence ID" value="PUV26326.1"/>
    <property type="molecule type" value="Genomic_DNA"/>
</dbReference>
<organism evidence="4 5">
    <name type="scientific">Sphingobacterium athyrii</name>
    <dbReference type="NCBI Taxonomy" id="2152717"/>
    <lineage>
        <taxon>Bacteria</taxon>
        <taxon>Pseudomonadati</taxon>
        <taxon>Bacteroidota</taxon>
        <taxon>Sphingobacteriia</taxon>
        <taxon>Sphingobacteriales</taxon>
        <taxon>Sphingobacteriaceae</taxon>
        <taxon>Sphingobacterium</taxon>
    </lineage>
</organism>
<feature type="chain" id="PRO_5016834120" evidence="3">
    <location>
        <begin position="22"/>
        <end position="583"/>
    </location>
</feature>
<protein>
    <submittedName>
        <fullName evidence="4">Cycloisomaltooligosaccharide glucanotransferase</fullName>
    </submittedName>
</protein>